<dbReference type="InParanoid" id="A0A517S7S7"/>
<dbReference type="AlphaFoldDB" id="A0A517S7S7"/>
<evidence type="ECO:0000313" key="2">
    <source>
        <dbReference type="Proteomes" id="UP000315700"/>
    </source>
</evidence>
<dbReference type="RefSeq" id="WP_145026300.1">
    <property type="nucleotide sequence ID" value="NZ_CP036271.1"/>
</dbReference>
<dbReference type="Proteomes" id="UP000315700">
    <property type="component" value="Chromosome"/>
</dbReference>
<sequence>MRVRGQELVGVGSQRVSLVRGDGSVLPLLIRPLPLGFHRRLRTLGLVPPQPPMRVARDAGGSPLRDAQGHAVTLRDESDAAYLAAVEFYHQRVAVLAVAEALRDDPDVEWTATPPAAGLTEPAGWTAYADALFAELEAAGFTSGDLTRLCGLICRVSRLLDEHLRDARGNFSLPDNVGPA</sequence>
<accession>A0A517S7S7</accession>
<organism evidence="1 2">
    <name type="scientific">Caulifigura coniformis</name>
    <dbReference type="NCBI Taxonomy" id="2527983"/>
    <lineage>
        <taxon>Bacteria</taxon>
        <taxon>Pseudomonadati</taxon>
        <taxon>Planctomycetota</taxon>
        <taxon>Planctomycetia</taxon>
        <taxon>Planctomycetales</taxon>
        <taxon>Planctomycetaceae</taxon>
        <taxon>Caulifigura</taxon>
    </lineage>
</organism>
<dbReference type="OrthoDB" id="213046at2"/>
<protein>
    <submittedName>
        <fullName evidence="1">Uncharacterized protein</fullName>
    </submittedName>
</protein>
<keyword evidence="2" id="KW-1185">Reference proteome</keyword>
<dbReference type="EMBL" id="CP036271">
    <property type="protein sequence ID" value="QDT52154.1"/>
    <property type="molecule type" value="Genomic_DNA"/>
</dbReference>
<dbReference type="KEGG" id="ccos:Pan44_01630"/>
<reference evidence="1 2" key="1">
    <citation type="submission" date="2019-02" db="EMBL/GenBank/DDBJ databases">
        <title>Deep-cultivation of Planctomycetes and their phenomic and genomic characterization uncovers novel biology.</title>
        <authorList>
            <person name="Wiegand S."/>
            <person name="Jogler M."/>
            <person name="Boedeker C."/>
            <person name="Pinto D."/>
            <person name="Vollmers J."/>
            <person name="Rivas-Marin E."/>
            <person name="Kohn T."/>
            <person name="Peeters S.H."/>
            <person name="Heuer A."/>
            <person name="Rast P."/>
            <person name="Oberbeckmann S."/>
            <person name="Bunk B."/>
            <person name="Jeske O."/>
            <person name="Meyerdierks A."/>
            <person name="Storesund J.E."/>
            <person name="Kallscheuer N."/>
            <person name="Luecker S."/>
            <person name="Lage O.M."/>
            <person name="Pohl T."/>
            <person name="Merkel B.J."/>
            <person name="Hornburger P."/>
            <person name="Mueller R.-W."/>
            <person name="Bruemmer F."/>
            <person name="Labrenz M."/>
            <person name="Spormann A.M."/>
            <person name="Op den Camp H."/>
            <person name="Overmann J."/>
            <person name="Amann R."/>
            <person name="Jetten M.S.M."/>
            <person name="Mascher T."/>
            <person name="Medema M.H."/>
            <person name="Devos D.P."/>
            <person name="Kaster A.-K."/>
            <person name="Ovreas L."/>
            <person name="Rohde M."/>
            <person name="Galperin M.Y."/>
            <person name="Jogler C."/>
        </authorList>
    </citation>
    <scope>NUCLEOTIDE SEQUENCE [LARGE SCALE GENOMIC DNA]</scope>
    <source>
        <strain evidence="1 2">Pan44</strain>
    </source>
</reference>
<name>A0A517S7S7_9PLAN</name>
<gene>
    <name evidence="1" type="ORF">Pan44_01630</name>
</gene>
<proteinExistence type="predicted"/>
<evidence type="ECO:0000313" key="1">
    <source>
        <dbReference type="EMBL" id="QDT52154.1"/>
    </source>
</evidence>